<keyword evidence="3" id="KW-1185">Reference proteome</keyword>
<feature type="region of interest" description="Disordered" evidence="1">
    <location>
        <begin position="1"/>
        <end position="24"/>
    </location>
</feature>
<dbReference type="EMBL" id="WSEK01000005">
    <property type="protein sequence ID" value="MVQ51565.1"/>
    <property type="molecule type" value="Genomic_DNA"/>
</dbReference>
<feature type="region of interest" description="Disordered" evidence="1">
    <location>
        <begin position="159"/>
        <end position="207"/>
    </location>
</feature>
<proteinExistence type="predicted"/>
<name>A0A6L6Y1V3_9ACTN</name>
<dbReference type="RefSeq" id="WP_157346493.1">
    <property type="nucleotide sequence ID" value="NZ_WSEK01000005.1"/>
</dbReference>
<reference evidence="2 3" key="1">
    <citation type="submission" date="2019-12" db="EMBL/GenBank/DDBJ databases">
        <authorList>
            <person name="Huq M.A."/>
        </authorList>
    </citation>
    <scope>NUCLEOTIDE SEQUENCE [LARGE SCALE GENOMIC DNA]</scope>
    <source>
        <strain evidence="2 3">MAH-18</strain>
    </source>
</reference>
<comment type="caution">
    <text evidence="2">The sequence shown here is derived from an EMBL/GenBank/DDBJ whole genome shotgun (WGS) entry which is preliminary data.</text>
</comment>
<dbReference type="Proteomes" id="UP000473525">
    <property type="component" value="Unassembled WGS sequence"/>
</dbReference>
<accession>A0A6L6Y1V3</accession>
<evidence type="ECO:0000313" key="2">
    <source>
        <dbReference type="EMBL" id="MVQ51565.1"/>
    </source>
</evidence>
<evidence type="ECO:0000313" key="3">
    <source>
        <dbReference type="Proteomes" id="UP000473525"/>
    </source>
</evidence>
<feature type="compositionally biased region" description="Low complexity" evidence="1">
    <location>
        <begin position="7"/>
        <end position="19"/>
    </location>
</feature>
<dbReference type="AlphaFoldDB" id="A0A6L6Y1V3"/>
<evidence type="ECO:0008006" key="4">
    <source>
        <dbReference type="Google" id="ProtNLM"/>
    </source>
</evidence>
<organism evidence="2 3">
    <name type="scientific">Nocardioides agri</name>
    <dbReference type="NCBI Taxonomy" id="2682843"/>
    <lineage>
        <taxon>Bacteria</taxon>
        <taxon>Bacillati</taxon>
        <taxon>Actinomycetota</taxon>
        <taxon>Actinomycetes</taxon>
        <taxon>Propionibacteriales</taxon>
        <taxon>Nocardioidaceae</taxon>
        <taxon>Nocardioides</taxon>
    </lineage>
</organism>
<protein>
    <recommendedName>
        <fullName evidence="4">DUF3618 domain-containing protein</fullName>
    </recommendedName>
</protein>
<evidence type="ECO:0000256" key="1">
    <source>
        <dbReference type="SAM" id="MobiDB-lite"/>
    </source>
</evidence>
<sequence>MTTTDQGATTRSGGTASTAVDEGKHVGAVAKDEIRAVAGTAAEQARSVAGDTVNQLRDQLAEQTGGQRDRLVSTLQSFGDDLERMATQAGEGGLAADLARETAARARALREHLDGREPGQLLDDVRDFARRRPGTFLVGALVAGVAAGRLFRGAADGAAAAELAEPTPPVRTELPPTGPAAAGSARPLSSGPGPAPSSHGQTTIEPR</sequence>
<feature type="compositionally biased region" description="Low complexity" evidence="1">
    <location>
        <begin position="179"/>
        <end position="200"/>
    </location>
</feature>
<gene>
    <name evidence="2" type="ORF">GON03_20495</name>
</gene>